<feature type="region of interest" description="Disordered" evidence="1">
    <location>
        <begin position="284"/>
        <end position="324"/>
    </location>
</feature>
<protein>
    <submittedName>
        <fullName evidence="2">Uncharacterized protein</fullName>
    </submittedName>
</protein>
<proteinExistence type="predicted"/>
<dbReference type="EMBL" id="BMAW01009558">
    <property type="protein sequence ID" value="GFT14550.1"/>
    <property type="molecule type" value="Genomic_DNA"/>
</dbReference>
<organism evidence="2 3">
    <name type="scientific">Nephila pilipes</name>
    <name type="common">Giant wood spider</name>
    <name type="synonym">Nephila maculata</name>
    <dbReference type="NCBI Taxonomy" id="299642"/>
    <lineage>
        <taxon>Eukaryota</taxon>
        <taxon>Metazoa</taxon>
        <taxon>Ecdysozoa</taxon>
        <taxon>Arthropoda</taxon>
        <taxon>Chelicerata</taxon>
        <taxon>Arachnida</taxon>
        <taxon>Araneae</taxon>
        <taxon>Araneomorphae</taxon>
        <taxon>Entelegynae</taxon>
        <taxon>Araneoidea</taxon>
        <taxon>Nephilidae</taxon>
        <taxon>Nephila</taxon>
    </lineage>
</organism>
<gene>
    <name evidence="2" type="ORF">NPIL_345831</name>
</gene>
<dbReference type="Proteomes" id="UP000887013">
    <property type="component" value="Unassembled WGS sequence"/>
</dbReference>
<sequence length="324" mass="37219">MDPNFQHLMLELFEGPYVEELDLNLRKKKNYEPKGLLTISLLEMFPKVVAVLEDELTLFCARTSKGYLLSTNSLTELRVSYLFCTCLLFRKATICTYDLLLFVLSFVVCAVKLCYESIGSNLYKLTPIFLAAFYELYLRKDFEKHGGWKHLETHILRKKYNEYYYQLEASCPAVLDELRAKIRDTFLYKLLLSRVSEKEIETISIEADKLSNDLLRSLEAPLMDELNTVGLLNKEQSVTSQAEGPSSSKTKNYNSSLERRLQCDFIGNAQDVSCSLETSLLDKSNTSDVLNKEQSVAAQAEGPSSSKTKDYYSEHERHFEMKKN</sequence>
<reference evidence="2" key="1">
    <citation type="submission" date="2020-08" db="EMBL/GenBank/DDBJ databases">
        <title>Multicomponent nature underlies the extraordinary mechanical properties of spider dragline silk.</title>
        <authorList>
            <person name="Kono N."/>
            <person name="Nakamura H."/>
            <person name="Mori M."/>
            <person name="Yoshida Y."/>
            <person name="Ohtoshi R."/>
            <person name="Malay A.D."/>
            <person name="Moran D.A.P."/>
            <person name="Tomita M."/>
            <person name="Numata K."/>
            <person name="Arakawa K."/>
        </authorList>
    </citation>
    <scope>NUCLEOTIDE SEQUENCE</scope>
</reference>
<feature type="compositionally biased region" description="Basic and acidic residues" evidence="1">
    <location>
        <begin position="307"/>
        <end position="324"/>
    </location>
</feature>
<evidence type="ECO:0000313" key="3">
    <source>
        <dbReference type="Proteomes" id="UP000887013"/>
    </source>
</evidence>
<dbReference type="OrthoDB" id="6421076at2759"/>
<evidence type="ECO:0000313" key="2">
    <source>
        <dbReference type="EMBL" id="GFT14550.1"/>
    </source>
</evidence>
<keyword evidence="3" id="KW-1185">Reference proteome</keyword>
<feature type="region of interest" description="Disordered" evidence="1">
    <location>
        <begin position="236"/>
        <end position="255"/>
    </location>
</feature>
<evidence type="ECO:0000256" key="1">
    <source>
        <dbReference type="SAM" id="MobiDB-lite"/>
    </source>
</evidence>
<name>A0A8X6TIL5_NEPPI</name>
<dbReference type="AlphaFoldDB" id="A0A8X6TIL5"/>
<accession>A0A8X6TIL5</accession>
<comment type="caution">
    <text evidence="2">The sequence shown here is derived from an EMBL/GenBank/DDBJ whole genome shotgun (WGS) entry which is preliminary data.</text>
</comment>
<feature type="compositionally biased region" description="Polar residues" evidence="1">
    <location>
        <begin position="284"/>
        <end position="306"/>
    </location>
</feature>